<evidence type="ECO:0000256" key="1">
    <source>
        <dbReference type="PROSITE-ProRule" id="PRU00076"/>
    </source>
</evidence>
<comment type="caution">
    <text evidence="1">Lacks conserved residue(s) required for the propagation of feature annotation.</text>
</comment>
<gene>
    <name evidence="4" type="ORF">TSAR_005788</name>
</gene>
<dbReference type="Gene3D" id="2.10.25.10">
    <property type="entry name" value="Laminin"/>
    <property type="match status" value="1"/>
</dbReference>
<dbReference type="AlphaFoldDB" id="A0A232EXJ0"/>
<dbReference type="PROSITE" id="PS50026">
    <property type="entry name" value="EGF_3"/>
    <property type="match status" value="1"/>
</dbReference>
<sequence>MRGLALLFVIFLITLLETQSCELDKMGNGCRIFNGQCSCGYGCKSEFRYPNMDECRLAIAGGRHNACFRSTTCLHGGSCLQITSDPGFKCLCEGTGFFGPKCESPCPGPANAHYRGPFPYECVVI</sequence>
<keyword evidence="1" id="KW-1015">Disulfide bond</keyword>
<name>A0A232EXJ0_9HYME</name>
<keyword evidence="5" id="KW-1185">Reference proteome</keyword>
<proteinExistence type="predicted"/>
<dbReference type="InterPro" id="IPR000742">
    <property type="entry name" value="EGF"/>
</dbReference>
<feature type="chain" id="PRO_5012398569" description="EGF-like domain-containing protein" evidence="2">
    <location>
        <begin position="21"/>
        <end position="125"/>
    </location>
</feature>
<accession>A0A232EXJ0</accession>
<protein>
    <recommendedName>
        <fullName evidence="3">EGF-like domain-containing protein</fullName>
    </recommendedName>
</protein>
<dbReference type="OrthoDB" id="10046852at2759"/>
<evidence type="ECO:0000313" key="5">
    <source>
        <dbReference type="Proteomes" id="UP000215335"/>
    </source>
</evidence>
<evidence type="ECO:0000259" key="3">
    <source>
        <dbReference type="PROSITE" id="PS50026"/>
    </source>
</evidence>
<keyword evidence="2" id="KW-0732">Signal</keyword>
<organism evidence="4 5">
    <name type="scientific">Trichomalopsis sarcophagae</name>
    <dbReference type="NCBI Taxonomy" id="543379"/>
    <lineage>
        <taxon>Eukaryota</taxon>
        <taxon>Metazoa</taxon>
        <taxon>Ecdysozoa</taxon>
        <taxon>Arthropoda</taxon>
        <taxon>Hexapoda</taxon>
        <taxon>Insecta</taxon>
        <taxon>Pterygota</taxon>
        <taxon>Neoptera</taxon>
        <taxon>Endopterygota</taxon>
        <taxon>Hymenoptera</taxon>
        <taxon>Apocrita</taxon>
        <taxon>Proctotrupomorpha</taxon>
        <taxon>Chalcidoidea</taxon>
        <taxon>Pteromalidae</taxon>
        <taxon>Pteromalinae</taxon>
        <taxon>Trichomalopsis</taxon>
    </lineage>
</organism>
<feature type="domain" description="EGF-like" evidence="3">
    <location>
        <begin position="63"/>
        <end position="103"/>
    </location>
</feature>
<evidence type="ECO:0000256" key="2">
    <source>
        <dbReference type="SAM" id="SignalP"/>
    </source>
</evidence>
<evidence type="ECO:0000313" key="4">
    <source>
        <dbReference type="EMBL" id="OXU23063.1"/>
    </source>
</evidence>
<dbReference type="Proteomes" id="UP000215335">
    <property type="component" value="Unassembled WGS sequence"/>
</dbReference>
<comment type="caution">
    <text evidence="4">The sequence shown here is derived from an EMBL/GenBank/DDBJ whole genome shotgun (WGS) entry which is preliminary data.</text>
</comment>
<reference evidence="4 5" key="1">
    <citation type="journal article" date="2017" name="Curr. Biol.">
        <title>The Evolution of Venom by Co-option of Single-Copy Genes.</title>
        <authorList>
            <person name="Martinson E.O."/>
            <person name="Mrinalini"/>
            <person name="Kelkar Y.D."/>
            <person name="Chang C.H."/>
            <person name="Werren J.H."/>
        </authorList>
    </citation>
    <scope>NUCLEOTIDE SEQUENCE [LARGE SCALE GENOMIC DNA]</scope>
    <source>
        <strain evidence="4 5">Alberta</strain>
        <tissue evidence="4">Whole body</tissue>
    </source>
</reference>
<feature type="signal peptide" evidence="2">
    <location>
        <begin position="1"/>
        <end position="20"/>
    </location>
</feature>
<dbReference type="EMBL" id="NNAY01001740">
    <property type="protein sequence ID" value="OXU23063.1"/>
    <property type="molecule type" value="Genomic_DNA"/>
</dbReference>
<feature type="disulfide bond" evidence="1">
    <location>
        <begin position="73"/>
        <end position="90"/>
    </location>
</feature>
<keyword evidence="1" id="KW-0245">EGF-like domain</keyword>